<gene>
    <name evidence="3" type="ORF">SAMN04488066_102116</name>
</gene>
<dbReference type="SUPFAM" id="SSF109755">
    <property type="entry name" value="PhoU-like"/>
    <property type="match status" value="2"/>
</dbReference>
<dbReference type="Pfam" id="PF01895">
    <property type="entry name" value="PhoU"/>
    <property type="match status" value="2"/>
</dbReference>
<evidence type="ECO:0000259" key="2">
    <source>
        <dbReference type="PROSITE" id="PS51202"/>
    </source>
</evidence>
<feature type="coiled-coil region" evidence="1">
    <location>
        <begin position="246"/>
        <end position="273"/>
    </location>
</feature>
<dbReference type="GO" id="GO:0008324">
    <property type="term" value="F:monoatomic cation transmembrane transporter activity"/>
    <property type="evidence" value="ECO:0007669"/>
    <property type="project" value="InterPro"/>
</dbReference>
<dbReference type="PROSITE" id="PS51202">
    <property type="entry name" value="RCK_C"/>
    <property type="match status" value="2"/>
</dbReference>
<keyword evidence="4" id="KW-1185">Reference proteome</keyword>
<dbReference type="PANTHER" id="PTHR30445:SF8">
    <property type="entry name" value="K(+)_H(+) ANTIPORTER SUBUNIT KHTT"/>
    <property type="match status" value="1"/>
</dbReference>
<dbReference type="GO" id="GO:0006813">
    <property type="term" value="P:potassium ion transport"/>
    <property type="evidence" value="ECO:0007669"/>
    <property type="project" value="InterPro"/>
</dbReference>
<feature type="domain" description="RCK C-terminal" evidence="2">
    <location>
        <begin position="115"/>
        <end position="201"/>
    </location>
</feature>
<dbReference type="EMBL" id="FOPZ01000002">
    <property type="protein sequence ID" value="SFH37336.1"/>
    <property type="molecule type" value="Genomic_DNA"/>
</dbReference>
<reference evidence="3 4" key="1">
    <citation type="submission" date="2016-10" db="EMBL/GenBank/DDBJ databases">
        <authorList>
            <person name="Varghese N."/>
            <person name="Submissions S."/>
        </authorList>
    </citation>
    <scope>NUCLEOTIDE SEQUENCE [LARGE SCALE GENOMIC DNA]</scope>
    <source>
        <strain evidence="3 4">CGMCC 1.6377</strain>
    </source>
</reference>
<evidence type="ECO:0000313" key="3">
    <source>
        <dbReference type="EMBL" id="SFH37336.1"/>
    </source>
</evidence>
<sequence length="401" mass="42996">MGRFHGRRPPETVSYEPASVKDLLVEMKDTAELLIDLSYSAVLHASPSVAREVVELEHRMDVLQMRARMSLMLAARNPNEAETLAPVLGVVGAADKVSDAAGDIAKIVLEEIGLPDAMRGALTEGVETLVRGTVAGDSPYDGRTLKDIDLESKTGVRVIAIRRDDDWILNPGPRTRLNGGDVTLLRGPETGVAEAYPILTGEPFEADEPVEPAIDDLERAVDSIVLMKNLSELAVDLAYGSVLFDNEELAEEVSNLEIEVDALQSRFEAWTLRAAKAAEDPVSLRGLIHLGVATEEISDAALEITEGVIRDIGVHPVVEMAVKESDEIITRTRVGRGSDLAGTRVASGVPATEIATSVLAIRRPEEGWLVGPDLDTTVRAGDVIISKGTRTSAAEFAELAS</sequence>
<evidence type="ECO:0000256" key="1">
    <source>
        <dbReference type="SAM" id="Coils"/>
    </source>
</evidence>
<dbReference type="Pfam" id="PF02080">
    <property type="entry name" value="TrkA_C"/>
    <property type="match status" value="2"/>
</dbReference>
<accession>A0A1I2ZID9</accession>
<dbReference type="InterPro" id="IPR036721">
    <property type="entry name" value="RCK_C_sf"/>
</dbReference>
<dbReference type="InterPro" id="IPR038078">
    <property type="entry name" value="PhoU-like_sf"/>
</dbReference>
<dbReference type="PANTHER" id="PTHR30445">
    <property type="entry name" value="K(+)_H(+) ANTIPORTER SUBUNIT KHTT"/>
    <property type="match status" value="1"/>
</dbReference>
<keyword evidence="1" id="KW-0175">Coiled coil</keyword>
<dbReference type="InterPro" id="IPR006037">
    <property type="entry name" value="RCK_C"/>
</dbReference>
<organism evidence="3 4">
    <name type="scientific">Halorubrum aquaticum</name>
    <dbReference type="NCBI Taxonomy" id="387340"/>
    <lineage>
        <taxon>Archaea</taxon>
        <taxon>Methanobacteriati</taxon>
        <taxon>Methanobacteriota</taxon>
        <taxon>Stenosarchaea group</taxon>
        <taxon>Halobacteria</taxon>
        <taxon>Halobacteriales</taxon>
        <taxon>Haloferacaceae</taxon>
        <taxon>Halorubrum</taxon>
    </lineage>
</organism>
<name>A0A1I2ZID9_9EURY</name>
<dbReference type="RefSeq" id="WP_149783281.1">
    <property type="nucleotide sequence ID" value="NZ_BAAADP010000005.1"/>
</dbReference>
<dbReference type="OrthoDB" id="85913at2157"/>
<dbReference type="AlphaFoldDB" id="A0A1I2ZID9"/>
<protein>
    <submittedName>
        <fullName evidence="3">Uncharacterized conserved protein, contains PhoU and TrkA_C domains</fullName>
    </submittedName>
</protein>
<feature type="domain" description="RCK C-terminal" evidence="2">
    <location>
        <begin position="315"/>
        <end position="401"/>
    </location>
</feature>
<evidence type="ECO:0000313" key="4">
    <source>
        <dbReference type="Proteomes" id="UP000323537"/>
    </source>
</evidence>
<proteinExistence type="predicted"/>
<dbReference type="Proteomes" id="UP000323537">
    <property type="component" value="Unassembled WGS sequence"/>
</dbReference>
<dbReference type="Gene3D" id="3.30.70.1450">
    <property type="entry name" value="Regulator of K+ conductance, C-terminal domain"/>
    <property type="match status" value="2"/>
</dbReference>
<dbReference type="InterPro" id="IPR050144">
    <property type="entry name" value="AAE_transporter"/>
</dbReference>
<dbReference type="InterPro" id="IPR026022">
    <property type="entry name" value="PhoU_dom"/>
</dbReference>
<dbReference type="SUPFAM" id="SSF116726">
    <property type="entry name" value="TrkA C-terminal domain-like"/>
    <property type="match status" value="2"/>
</dbReference>
<dbReference type="Gene3D" id="1.20.58.220">
    <property type="entry name" value="Phosphate transport system protein phou homolog 2, domain 2"/>
    <property type="match status" value="2"/>
</dbReference>